<feature type="domain" description="TNase-like" evidence="4">
    <location>
        <begin position="48"/>
        <end position="178"/>
    </location>
</feature>
<gene>
    <name evidence="5" type="ORF">COZ82_01335</name>
</gene>
<evidence type="ECO:0000256" key="2">
    <source>
        <dbReference type="ARBA" id="ARBA00022759"/>
    </source>
</evidence>
<dbReference type="AlphaFoldDB" id="A0A2M7IP43"/>
<evidence type="ECO:0000259" key="4">
    <source>
        <dbReference type="PROSITE" id="PS50830"/>
    </source>
</evidence>
<dbReference type="GO" id="GO:0004519">
    <property type="term" value="F:endonuclease activity"/>
    <property type="evidence" value="ECO:0007669"/>
    <property type="project" value="UniProtKB-KW"/>
</dbReference>
<name>A0A2M7IP43_9BACT</name>
<dbReference type="GO" id="GO:0016787">
    <property type="term" value="F:hydrolase activity"/>
    <property type="evidence" value="ECO:0007669"/>
    <property type="project" value="UniProtKB-KW"/>
</dbReference>
<evidence type="ECO:0000256" key="1">
    <source>
        <dbReference type="ARBA" id="ARBA00022722"/>
    </source>
</evidence>
<sequence length="183" mass="20726">MWDNFKEIIILFFLAIQFFLGIGVQLGEKVPVIFEEKESTQVKIKDTATTTAVVTRVVDGDTIDVIFGDDSRPTRIRYIGIDTPESSPVSECGSTEATTRNRELVENRSVQIISDISRYDKYGRLLAYIYVDDVFINETLLKEGLADIMTISPNTKYSGQFTTIRDYAKASKVGIWSWCDNQL</sequence>
<dbReference type="Pfam" id="PF00565">
    <property type="entry name" value="SNase"/>
    <property type="match status" value="1"/>
</dbReference>
<dbReference type="SUPFAM" id="SSF50199">
    <property type="entry name" value="Staphylococcal nuclease"/>
    <property type="match status" value="1"/>
</dbReference>
<evidence type="ECO:0000256" key="3">
    <source>
        <dbReference type="ARBA" id="ARBA00022801"/>
    </source>
</evidence>
<dbReference type="PROSITE" id="PS01284">
    <property type="entry name" value="TNASE_2"/>
    <property type="match status" value="1"/>
</dbReference>
<protein>
    <recommendedName>
        <fullName evidence="4">TNase-like domain-containing protein</fullName>
    </recommendedName>
</protein>
<reference evidence="6" key="1">
    <citation type="submission" date="2017-09" db="EMBL/GenBank/DDBJ databases">
        <title>Depth-based differentiation of microbial function through sediment-hosted aquifers and enrichment of novel symbionts in the deep terrestrial subsurface.</title>
        <authorList>
            <person name="Probst A.J."/>
            <person name="Ladd B."/>
            <person name="Jarett J.K."/>
            <person name="Geller-Mcgrath D.E."/>
            <person name="Sieber C.M.K."/>
            <person name="Emerson J.B."/>
            <person name="Anantharaman K."/>
            <person name="Thomas B.C."/>
            <person name="Malmstrom R."/>
            <person name="Stieglmeier M."/>
            <person name="Klingl A."/>
            <person name="Woyke T."/>
            <person name="Ryan C.M."/>
            <person name="Banfield J.F."/>
        </authorList>
    </citation>
    <scope>NUCLEOTIDE SEQUENCE [LARGE SCALE GENOMIC DNA]</scope>
</reference>
<keyword evidence="3" id="KW-0378">Hydrolase</keyword>
<evidence type="ECO:0000313" key="6">
    <source>
        <dbReference type="Proteomes" id="UP000230837"/>
    </source>
</evidence>
<dbReference type="Proteomes" id="UP000230837">
    <property type="component" value="Unassembled WGS sequence"/>
</dbReference>
<keyword evidence="2" id="KW-0255">Endonuclease</keyword>
<evidence type="ECO:0000313" key="5">
    <source>
        <dbReference type="EMBL" id="PIW97112.1"/>
    </source>
</evidence>
<dbReference type="InterPro" id="IPR002071">
    <property type="entry name" value="Thermonucl_AS"/>
</dbReference>
<dbReference type="PROSITE" id="PS50830">
    <property type="entry name" value="TNASE_3"/>
    <property type="match status" value="1"/>
</dbReference>
<proteinExistence type="predicted"/>
<dbReference type="PANTHER" id="PTHR12302:SF3">
    <property type="entry name" value="SERINE_THREONINE-PROTEIN KINASE 31"/>
    <property type="match status" value="1"/>
</dbReference>
<dbReference type="InterPro" id="IPR035437">
    <property type="entry name" value="SNase_OB-fold_sf"/>
</dbReference>
<dbReference type="Gene3D" id="2.40.50.90">
    <property type="match status" value="1"/>
</dbReference>
<keyword evidence="1" id="KW-0540">Nuclease</keyword>
<dbReference type="InterPro" id="IPR016071">
    <property type="entry name" value="Staphylococal_nuclease_OB-fold"/>
</dbReference>
<organism evidence="5 6">
    <name type="scientific">Candidatus Kaiserbacteria bacterium CG_4_8_14_3_um_filter_38_9</name>
    <dbReference type="NCBI Taxonomy" id="1974599"/>
    <lineage>
        <taxon>Bacteria</taxon>
        <taxon>Candidatus Kaiseribacteriota</taxon>
    </lineage>
</organism>
<comment type="caution">
    <text evidence="5">The sequence shown here is derived from an EMBL/GenBank/DDBJ whole genome shotgun (WGS) entry which is preliminary data.</text>
</comment>
<dbReference type="EMBL" id="PFHR01000077">
    <property type="protein sequence ID" value="PIW97112.1"/>
    <property type="molecule type" value="Genomic_DNA"/>
</dbReference>
<dbReference type="PANTHER" id="PTHR12302">
    <property type="entry name" value="EBNA2 BINDING PROTEIN P100"/>
    <property type="match status" value="1"/>
</dbReference>
<accession>A0A2M7IP43</accession>
<dbReference type="GO" id="GO:0003676">
    <property type="term" value="F:nucleic acid binding"/>
    <property type="evidence" value="ECO:0007669"/>
    <property type="project" value="InterPro"/>
</dbReference>
<dbReference type="SMART" id="SM00318">
    <property type="entry name" value="SNc"/>
    <property type="match status" value="1"/>
</dbReference>